<evidence type="ECO:0000313" key="9">
    <source>
        <dbReference type="EMBL" id="GLC30608.1"/>
    </source>
</evidence>
<dbReference type="PROSITE" id="PS50928">
    <property type="entry name" value="ABC_TM1"/>
    <property type="match status" value="1"/>
</dbReference>
<feature type="transmembrane region" description="Helical" evidence="7">
    <location>
        <begin position="97"/>
        <end position="116"/>
    </location>
</feature>
<organism evidence="9 10">
    <name type="scientific">Clostridium omnivorum</name>
    <dbReference type="NCBI Taxonomy" id="1604902"/>
    <lineage>
        <taxon>Bacteria</taxon>
        <taxon>Bacillati</taxon>
        <taxon>Bacillota</taxon>
        <taxon>Clostridia</taxon>
        <taxon>Eubacteriales</taxon>
        <taxon>Clostridiaceae</taxon>
        <taxon>Clostridium</taxon>
    </lineage>
</organism>
<sequence>MLNYLFKKLKILILVLVSTIMVLFFFYVSLPADFASAQGPIPLEDKIAIRHKLHLDESNAAQFKYWVMGLLKGNLGNSFATGTSINSVIGPCLKNTLKLNIISFLISLIIAIPIGIKSACKKYSFFDTLFNVISLIGISVPAFALAVTSKYFFTYNSTVFDIFARHRNWNFLKYSNTMNHLILPYLITILINLATLIKYTRSSMLDVILQDYVRTARAKGLKENKVIYKHAFKNALLPITTIIGLSIPQIFAGSFFIEIVLGYPGIGPLSYQAVFMRDYPMMMGISIVMCLVIMLANLFTDICYRLIDPRIKFN</sequence>
<proteinExistence type="inferred from homology"/>
<feature type="transmembrane region" description="Helical" evidence="7">
    <location>
        <begin position="181"/>
        <end position="199"/>
    </location>
</feature>
<evidence type="ECO:0000256" key="5">
    <source>
        <dbReference type="ARBA" id="ARBA00022989"/>
    </source>
</evidence>
<dbReference type="InterPro" id="IPR000515">
    <property type="entry name" value="MetI-like"/>
</dbReference>
<dbReference type="SUPFAM" id="SSF161098">
    <property type="entry name" value="MetI-like"/>
    <property type="match status" value="1"/>
</dbReference>
<name>A0ABQ5N5U7_9CLOT</name>
<evidence type="ECO:0000259" key="8">
    <source>
        <dbReference type="PROSITE" id="PS50928"/>
    </source>
</evidence>
<dbReference type="RefSeq" id="WP_264849875.1">
    <property type="nucleotide sequence ID" value="NZ_BRXR01000001.1"/>
</dbReference>
<feature type="transmembrane region" description="Helical" evidence="7">
    <location>
        <begin position="235"/>
        <end position="261"/>
    </location>
</feature>
<comment type="subcellular location">
    <subcellularLocation>
        <location evidence="1 7">Cell membrane</location>
        <topology evidence="1 7">Multi-pass membrane protein</topology>
    </subcellularLocation>
</comment>
<dbReference type="InterPro" id="IPR045621">
    <property type="entry name" value="BPD_transp_1_N"/>
</dbReference>
<dbReference type="PANTHER" id="PTHR43163">
    <property type="entry name" value="DIPEPTIDE TRANSPORT SYSTEM PERMEASE PROTEIN DPPB-RELATED"/>
    <property type="match status" value="1"/>
</dbReference>
<feature type="transmembrane region" description="Helical" evidence="7">
    <location>
        <begin position="128"/>
        <end position="147"/>
    </location>
</feature>
<feature type="domain" description="ABC transmembrane type-1" evidence="8">
    <location>
        <begin position="93"/>
        <end position="300"/>
    </location>
</feature>
<evidence type="ECO:0000313" key="10">
    <source>
        <dbReference type="Proteomes" id="UP001208567"/>
    </source>
</evidence>
<evidence type="ECO:0000256" key="1">
    <source>
        <dbReference type="ARBA" id="ARBA00004651"/>
    </source>
</evidence>
<keyword evidence="4 7" id="KW-0812">Transmembrane</keyword>
<evidence type="ECO:0000256" key="6">
    <source>
        <dbReference type="ARBA" id="ARBA00023136"/>
    </source>
</evidence>
<dbReference type="Pfam" id="PF19300">
    <property type="entry name" value="BPD_transp_1_N"/>
    <property type="match status" value="1"/>
</dbReference>
<feature type="transmembrane region" description="Helical" evidence="7">
    <location>
        <begin position="281"/>
        <end position="304"/>
    </location>
</feature>
<dbReference type="Proteomes" id="UP001208567">
    <property type="component" value="Unassembled WGS sequence"/>
</dbReference>
<protein>
    <submittedName>
        <fullName evidence="9">Peptide ABC transporter permease</fullName>
    </submittedName>
</protein>
<accession>A0ABQ5N5U7</accession>
<gene>
    <name evidence="9" type="primary">oppB_2</name>
    <name evidence="9" type="ORF">bsdE14_20180</name>
</gene>
<keyword evidence="5 7" id="KW-1133">Transmembrane helix</keyword>
<dbReference type="EMBL" id="BRXR01000001">
    <property type="protein sequence ID" value="GLC30608.1"/>
    <property type="molecule type" value="Genomic_DNA"/>
</dbReference>
<reference evidence="9 10" key="1">
    <citation type="journal article" date="2024" name="Int. J. Syst. Evol. Microbiol.">
        <title>Clostridium omnivorum sp. nov., isolated from anoxic soil under the treatment of reductive soil disinfestation.</title>
        <authorList>
            <person name="Ueki A."/>
            <person name="Tonouchi A."/>
            <person name="Kaku N."/>
            <person name="Honma S."/>
            <person name="Ueki K."/>
        </authorList>
    </citation>
    <scope>NUCLEOTIDE SEQUENCE [LARGE SCALE GENOMIC DNA]</scope>
    <source>
        <strain evidence="9 10">E14</strain>
    </source>
</reference>
<feature type="transmembrane region" description="Helical" evidence="7">
    <location>
        <begin position="12"/>
        <end position="30"/>
    </location>
</feature>
<dbReference type="InterPro" id="IPR035906">
    <property type="entry name" value="MetI-like_sf"/>
</dbReference>
<evidence type="ECO:0000256" key="4">
    <source>
        <dbReference type="ARBA" id="ARBA00022692"/>
    </source>
</evidence>
<comment type="similarity">
    <text evidence="7">Belongs to the binding-protein-dependent transport system permease family.</text>
</comment>
<dbReference type="Pfam" id="PF00528">
    <property type="entry name" value="BPD_transp_1"/>
    <property type="match status" value="1"/>
</dbReference>
<dbReference type="CDD" id="cd06261">
    <property type="entry name" value="TM_PBP2"/>
    <property type="match status" value="1"/>
</dbReference>
<keyword evidence="3" id="KW-1003">Cell membrane</keyword>
<evidence type="ECO:0000256" key="7">
    <source>
        <dbReference type="RuleBase" id="RU363032"/>
    </source>
</evidence>
<dbReference type="Gene3D" id="1.10.3720.10">
    <property type="entry name" value="MetI-like"/>
    <property type="match status" value="1"/>
</dbReference>
<evidence type="ECO:0000256" key="3">
    <source>
        <dbReference type="ARBA" id="ARBA00022475"/>
    </source>
</evidence>
<comment type="caution">
    <text evidence="9">The sequence shown here is derived from an EMBL/GenBank/DDBJ whole genome shotgun (WGS) entry which is preliminary data.</text>
</comment>
<keyword evidence="6 7" id="KW-0472">Membrane</keyword>
<evidence type="ECO:0000256" key="2">
    <source>
        <dbReference type="ARBA" id="ARBA00022448"/>
    </source>
</evidence>
<keyword evidence="10" id="KW-1185">Reference proteome</keyword>
<keyword evidence="2 7" id="KW-0813">Transport</keyword>
<dbReference type="PANTHER" id="PTHR43163:SF6">
    <property type="entry name" value="DIPEPTIDE TRANSPORT SYSTEM PERMEASE PROTEIN DPPB-RELATED"/>
    <property type="match status" value="1"/>
</dbReference>